<dbReference type="Pfam" id="PF02597">
    <property type="entry name" value="ThiS"/>
    <property type="match status" value="1"/>
</dbReference>
<evidence type="ECO:0000313" key="2">
    <source>
        <dbReference type="Proteomes" id="UP000264006"/>
    </source>
</evidence>
<name>A0A346XYE4_9ACTN</name>
<dbReference type="InterPro" id="IPR003749">
    <property type="entry name" value="ThiS/MoaD-like"/>
</dbReference>
<evidence type="ECO:0000313" key="1">
    <source>
        <dbReference type="EMBL" id="AXV07241.1"/>
    </source>
</evidence>
<dbReference type="OrthoDB" id="9799338at2"/>
<dbReference type="Gene3D" id="3.10.20.30">
    <property type="match status" value="1"/>
</dbReference>
<keyword evidence="2" id="KW-1185">Reference proteome</keyword>
<reference evidence="1 2" key="1">
    <citation type="submission" date="2018-09" db="EMBL/GenBank/DDBJ databases">
        <title>Complete genome sequence of Euzebya sp. DY32-46 isolated from seawater of Pacific Ocean.</title>
        <authorList>
            <person name="Xu L."/>
            <person name="Wu Y.-H."/>
            <person name="Xu X.-W."/>
        </authorList>
    </citation>
    <scope>NUCLEOTIDE SEQUENCE [LARGE SCALE GENOMIC DNA]</scope>
    <source>
        <strain evidence="1 2">DY32-46</strain>
    </source>
</reference>
<dbReference type="Proteomes" id="UP000264006">
    <property type="component" value="Chromosome"/>
</dbReference>
<dbReference type="InterPro" id="IPR016155">
    <property type="entry name" value="Mopterin_synth/thiamin_S_b"/>
</dbReference>
<sequence>MKVRLRNPDRIVEVDGPAQVSDMLAQLDINPETVLVIHDNTLVTAKAMLPADAEVEIRPVISGGSHG</sequence>
<dbReference type="RefSeq" id="WP_114591762.1">
    <property type="nucleotide sequence ID" value="NZ_CP031165.1"/>
</dbReference>
<dbReference type="InterPro" id="IPR012675">
    <property type="entry name" value="Beta-grasp_dom_sf"/>
</dbReference>
<dbReference type="EMBL" id="CP031165">
    <property type="protein sequence ID" value="AXV07241.1"/>
    <property type="molecule type" value="Genomic_DNA"/>
</dbReference>
<proteinExistence type="predicted"/>
<dbReference type="AlphaFoldDB" id="A0A346XYE4"/>
<protein>
    <recommendedName>
        <fullName evidence="3">Sulfur carrier protein</fullName>
    </recommendedName>
</protein>
<dbReference type="SUPFAM" id="SSF54285">
    <property type="entry name" value="MoaD/ThiS"/>
    <property type="match status" value="1"/>
</dbReference>
<organism evidence="1 2">
    <name type="scientific">Euzebya pacifica</name>
    <dbReference type="NCBI Taxonomy" id="1608957"/>
    <lineage>
        <taxon>Bacteria</taxon>
        <taxon>Bacillati</taxon>
        <taxon>Actinomycetota</taxon>
        <taxon>Nitriliruptoria</taxon>
        <taxon>Euzebyales</taxon>
    </lineage>
</organism>
<gene>
    <name evidence="1" type="ORF">DVS28_a2561</name>
</gene>
<accession>A0A346XYE4</accession>
<dbReference type="KEGG" id="euz:DVS28_a2561"/>
<evidence type="ECO:0008006" key="3">
    <source>
        <dbReference type="Google" id="ProtNLM"/>
    </source>
</evidence>